<evidence type="ECO:0000313" key="2">
    <source>
        <dbReference type="Proteomes" id="UP001066276"/>
    </source>
</evidence>
<keyword evidence="2" id="KW-1185">Reference proteome</keyword>
<sequence>MGVMLVGLVRSESRVPPVFSMHTGMGELVCTPRTINGVFSDHLREAYRERLCPSSGDLWDFLANVPLSSLVMGIREALGGIFTREEIIATIRLFKAAKTPDSDGQPVESYQWFAEVIAD</sequence>
<dbReference type="EMBL" id="JANPWB010000008">
    <property type="protein sequence ID" value="KAJ1161612.1"/>
    <property type="molecule type" value="Genomic_DNA"/>
</dbReference>
<accession>A0AAV7SBI5</accession>
<protein>
    <submittedName>
        <fullName evidence="1">Uncharacterized protein</fullName>
    </submittedName>
</protein>
<reference evidence="1" key="1">
    <citation type="journal article" date="2022" name="bioRxiv">
        <title>Sequencing and chromosome-scale assembly of the giantPleurodeles waltlgenome.</title>
        <authorList>
            <person name="Brown T."/>
            <person name="Elewa A."/>
            <person name="Iarovenko S."/>
            <person name="Subramanian E."/>
            <person name="Araus A.J."/>
            <person name="Petzold A."/>
            <person name="Susuki M."/>
            <person name="Suzuki K.-i.T."/>
            <person name="Hayashi T."/>
            <person name="Toyoda A."/>
            <person name="Oliveira C."/>
            <person name="Osipova E."/>
            <person name="Leigh N.D."/>
            <person name="Simon A."/>
            <person name="Yun M.H."/>
        </authorList>
    </citation>
    <scope>NUCLEOTIDE SEQUENCE</scope>
    <source>
        <strain evidence="1">20211129_DDA</strain>
        <tissue evidence="1">Liver</tissue>
    </source>
</reference>
<dbReference type="Proteomes" id="UP001066276">
    <property type="component" value="Chromosome 4_2"/>
</dbReference>
<dbReference type="AlphaFoldDB" id="A0AAV7SBI5"/>
<comment type="caution">
    <text evidence="1">The sequence shown here is derived from an EMBL/GenBank/DDBJ whole genome shotgun (WGS) entry which is preliminary data.</text>
</comment>
<proteinExistence type="predicted"/>
<name>A0AAV7SBI5_PLEWA</name>
<organism evidence="1 2">
    <name type="scientific">Pleurodeles waltl</name>
    <name type="common">Iberian ribbed newt</name>
    <dbReference type="NCBI Taxonomy" id="8319"/>
    <lineage>
        <taxon>Eukaryota</taxon>
        <taxon>Metazoa</taxon>
        <taxon>Chordata</taxon>
        <taxon>Craniata</taxon>
        <taxon>Vertebrata</taxon>
        <taxon>Euteleostomi</taxon>
        <taxon>Amphibia</taxon>
        <taxon>Batrachia</taxon>
        <taxon>Caudata</taxon>
        <taxon>Salamandroidea</taxon>
        <taxon>Salamandridae</taxon>
        <taxon>Pleurodelinae</taxon>
        <taxon>Pleurodeles</taxon>
    </lineage>
</organism>
<evidence type="ECO:0000313" key="1">
    <source>
        <dbReference type="EMBL" id="KAJ1161612.1"/>
    </source>
</evidence>
<gene>
    <name evidence="1" type="ORF">NDU88_002096</name>
</gene>